<feature type="transmembrane region" description="Helical" evidence="1">
    <location>
        <begin position="23"/>
        <end position="41"/>
    </location>
</feature>
<sequence>MSQSTAFWRILWVDVQRGFRSPGFWLAPPLIFMAMAIATSGKTNSIDLINLLAVGVFGSGTFLLTLCILPVLPYSMAYAADHRAQAVRLWSVRIGIARYAVSKFIAAVAMGMLAYILGMALFLAVSSIGLPLFTEMTVDDGYACLLAEGRPIAYLLCFVLHYAFSAGLFAGCALFFSACIPNAFAAMVLPILCYFVYLRICNFVAVPEAVSAVKLVQSIYAAGSPLQTLFTKAGAVLAILAVLCFLSVILIRRRVFHE</sequence>
<keyword evidence="1" id="KW-1133">Transmembrane helix</keyword>
<comment type="caution">
    <text evidence="2">The sequence shown here is derived from an EMBL/GenBank/DDBJ whole genome shotgun (WGS) entry which is preliminary data.</text>
</comment>
<evidence type="ECO:0000256" key="1">
    <source>
        <dbReference type="SAM" id="Phobius"/>
    </source>
</evidence>
<reference evidence="2" key="2">
    <citation type="journal article" date="2021" name="PeerJ">
        <title>Extensive microbial diversity within the chicken gut microbiome revealed by metagenomics and culture.</title>
        <authorList>
            <person name="Gilroy R."/>
            <person name="Ravi A."/>
            <person name="Getino M."/>
            <person name="Pursley I."/>
            <person name="Horton D.L."/>
            <person name="Alikhan N.F."/>
            <person name="Baker D."/>
            <person name="Gharbi K."/>
            <person name="Hall N."/>
            <person name="Watson M."/>
            <person name="Adriaenssens E.M."/>
            <person name="Foster-Nyarko E."/>
            <person name="Jarju S."/>
            <person name="Secka A."/>
            <person name="Antonio M."/>
            <person name="Oren A."/>
            <person name="Chaudhuri R.R."/>
            <person name="La Ragione R."/>
            <person name="Hildebrand F."/>
            <person name="Pallen M.J."/>
        </authorList>
    </citation>
    <scope>NUCLEOTIDE SEQUENCE</scope>
    <source>
        <strain evidence="2">CHK183-6373</strain>
    </source>
</reference>
<accession>A0A9D1TC66</accession>
<keyword evidence="1" id="KW-0812">Transmembrane</keyword>
<dbReference type="AlphaFoldDB" id="A0A9D1TC66"/>
<feature type="transmembrane region" description="Helical" evidence="1">
    <location>
        <begin position="233"/>
        <end position="251"/>
    </location>
</feature>
<reference evidence="2" key="1">
    <citation type="submission" date="2020-10" db="EMBL/GenBank/DDBJ databases">
        <authorList>
            <person name="Gilroy R."/>
        </authorList>
    </citation>
    <scope>NUCLEOTIDE SEQUENCE</scope>
    <source>
        <strain evidence="2">CHK183-6373</strain>
    </source>
</reference>
<protein>
    <recommendedName>
        <fullName evidence="4">ABC-2 family transporter protein</fullName>
    </recommendedName>
</protein>
<organism evidence="2 3">
    <name type="scientific">Candidatus Ornithocaccomicrobium faecavium</name>
    <dbReference type="NCBI Taxonomy" id="2840890"/>
    <lineage>
        <taxon>Bacteria</taxon>
        <taxon>Bacillati</taxon>
        <taxon>Bacillota</taxon>
        <taxon>Clostridia</taxon>
        <taxon>Candidatus Ornithocaccomicrobium</taxon>
    </lineage>
</organism>
<feature type="transmembrane region" description="Helical" evidence="1">
    <location>
        <begin position="183"/>
        <end position="205"/>
    </location>
</feature>
<dbReference type="EMBL" id="DVOT01000013">
    <property type="protein sequence ID" value="HIV26442.1"/>
    <property type="molecule type" value="Genomic_DNA"/>
</dbReference>
<proteinExistence type="predicted"/>
<name>A0A9D1TC66_9FIRM</name>
<dbReference type="Proteomes" id="UP000886884">
    <property type="component" value="Unassembled WGS sequence"/>
</dbReference>
<evidence type="ECO:0008006" key="4">
    <source>
        <dbReference type="Google" id="ProtNLM"/>
    </source>
</evidence>
<evidence type="ECO:0000313" key="2">
    <source>
        <dbReference type="EMBL" id="HIV26442.1"/>
    </source>
</evidence>
<keyword evidence="1" id="KW-0472">Membrane</keyword>
<feature type="transmembrane region" description="Helical" evidence="1">
    <location>
        <begin position="48"/>
        <end position="72"/>
    </location>
</feature>
<evidence type="ECO:0000313" key="3">
    <source>
        <dbReference type="Proteomes" id="UP000886884"/>
    </source>
</evidence>
<feature type="transmembrane region" description="Helical" evidence="1">
    <location>
        <begin position="153"/>
        <end position="176"/>
    </location>
</feature>
<feature type="transmembrane region" description="Helical" evidence="1">
    <location>
        <begin position="113"/>
        <end position="133"/>
    </location>
</feature>
<gene>
    <name evidence="2" type="ORF">IAA64_00610</name>
</gene>